<reference evidence="13" key="1">
    <citation type="submission" date="2025-08" db="UniProtKB">
        <authorList>
            <consortium name="Ensembl"/>
        </authorList>
    </citation>
    <scope>IDENTIFICATION</scope>
</reference>
<evidence type="ECO:0000256" key="4">
    <source>
        <dbReference type="ARBA" id="ARBA00022692"/>
    </source>
</evidence>
<evidence type="ECO:0000256" key="2">
    <source>
        <dbReference type="ARBA" id="ARBA00004141"/>
    </source>
</evidence>
<dbReference type="AlphaFoldDB" id="A0A3B3R2A0"/>
<dbReference type="Proteomes" id="UP000261540">
    <property type="component" value="Unplaced"/>
</dbReference>
<keyword evidence="9" id="KW-0966">Cell projection</keyword>
<dbReference type="GO" id="GO:0060027">
    <property type="term" value="P:convergent extension involved in gastrulation"/>
    <property type="evidence" value="ECO:0007669"/>
    <property type="project" value="Ensembl"/>
</dbReference>
<keyword evidence="7 12" id="KW-0472">Membrane</keyword>
<evidence type="ECO:0000256" key="6">
    <source>
        <dbReference type="ARBA" id="ARBA00022989"/>
    </source>
</evidence>
<evidence type="ECO:0000256" key="9">
    <source>
        <dbReference type="ARBA" id="ARBA00023273"/>
    </source>
</evidence>
<feature type="transmembrane region" description="Helical" evidence="12">
    <location>
        <begin position="81"/>
        <end position="102"/>
    </location>
</feature>
<feature type="transmembrane region" description="Helical" evidence="12">
    <location>
        <begin position="114"/>
        <end position="136"/>
    </location>
</feature>
<dbReference type="PANTHER" id="PTHR13531">
    <property type="entry name" value="GEO07735P1-RELATED-RELATED"/>
    <property type="match status" value="1"/>
</dbReference>
<feature type="transmembrane region" description="Helical" evidence="12">
    <location>
        <begin position="50"/>
        <end position="69"/>
    </location>
</feature>
<dbReference type="GO" id="GO:0035869">
    <property type="term" value="C:ciliary transition zone"/>
    <property type="evidence" value="ECO:0007669"/>
    <property type="project" value="TreeGrafter"/>
</dbReference>
<comment type="function">
    <text evidence="10">Part of the tectonic-like complex which is required for tissue-specific ciliogenesis and may regulate ciliary membrane composition.</text>
</comment>
<evidence type="ECO:0000256" key="11">
    <source>
        <dbReference type="ARBA" id="ARBA00039543"/>
    </source>
</evidence>
<evidence type="ECO:0000256" key="1">
    <source>
        <dbReference type="ARBA" id="ARBA00004120"/>
    </source>
</evidence>
<keyword evidence="14" id="KW-1185">Reference proteome</keyword>
<accession>A0A3B3R2A0</accession>
<protein>
    <recommendedName>
        <fullName evidence="11">Transmembrane protein 216</fullName>
    </recommendedName>
</protein>
<dbReference type="GO" id="GO:0016020">
    <property type="term" value="C:membrane"/>
    <property type="evidence" value="ECO:0007669"/>
    <property type="project" value="UniProtKB-SubCell"/>
</dbReference>
<comment type="subcellular location">
    <subcellularLocation>
        <location evidence="1">Cytoplasm</location>
        <location evidence="1">Cytoskeleton</location>
        <location evidence="1">Cilium basal body</location>
    </subcellularLocation>
    <subcellularLocation>
        <location evidence="2">Membrane</location>
        <topology evidence="2">Multi-pass membrane protein</topology>
    </subcellularLocation>
</comment>
<evidence type="ECO:0000256" key="5">
    <source>
        <dbReference type="ARBA" id="ARBA00022794"/>
    </source>
</evidence>
<evidence type="ECO:0000313" key="13">
    <source>
        <dbReference type="Ensembl" id="ENSPKIP00000012503.1"/>
    </source>
</evidence>
<sequence length="189" mass="21272">MSEWGKHKLNHMCHCILLQLNGWYFAAYFLAEILIFVYKGILLPYPPANLILDIVLLFLFLGLETLRIFYGQKGNLCQQSLSLVVSMGVLVPCAVLSVYYLLLQTFVLRLEVTLNAVLLCFHSLELLLGLVTVSAFSRYTLLRKASNSRNGIELQHVVINPPPPHVLQKPRVAVKGGERSNKCCDVCIL</sequence>
<dbReference type="GO" id="GO:1905515">
    <property type="term" value="P:non-motile cilium assembly"/>
    <property type="evidence" value="ECO:0007669"/>
    <property type="project" value="TreeGrafter"/>
</dbReference>
<dbReference type="PANTHER" id="PTHR13531:SF5">
    <property type="entry name" value="TRANSMEMBRANE PROTEIN 216"/>
    <property type="match status" value="1"/>
</dbReference>
<feature type="transmembrane region" description="Helical" evidence="12">
    <location>
        <begin position="21"/>
        <end position="38"/>
    </location>
</feature>
<evidence type="ECO:0000313" key="14">
    <source>
        <dbReference type="Proteomes" id="UP000261540"/>
    </source>
</evidence>
<keyword evidence="6 12" id="KW-1133">Transmembrane helix</keyword>
<proteinExistence type="predicted"/>
<evidence type="ECO:0000256" key="8">
    <source>
        <dbReference type="ARBA" id="ARBA00023212"/>
    </source>
</evidence>
<evidence type="ECO:0000256" key="7">
    <source>
        <dbReference type="ARBA" id="ARBA00023136"/>
    </source>
</evidence>
<keyword evidence="8" id="KW-0206">Cytoskeleton</keyword>
<evidence type="ECO:0000256" key="10">
    <source>
        <dbReference type="ARBA" id="ARBA00037712"/>
    </source>
</evidence>
<name>A0A3B3R2A0_9TELE</name>
<evidence type="ECO:0000256" key="12">
    <source>
        <dbReference type="SAM" id="Phobius"/>
    </source>
</evidence>
<dbReference type="InterPro" id="IPR019184">
    <property type="entry name" value="Uncharacterised_TM-17"/>
</dbReference>
<dbReference type="GeneTree" id="ENSGT00940000153899"/>
<dbReference type="GO" id="GO:0035845">
    <property type="term" value="P:photoreceptor cell outer segment organization"/>
    <property type="evidence" value="ECO:0007669"/>
    <property type="project" value="Ensembl"/>
</dbReference>
<dbReference type="STRING" id="1676925.ENSPKIP00000012503"/>
<dbReference type="Ensembl" id="ENSPKIT00000036900.1">
    <property type="protein sequence ID" value="ENSPKIP00000012503.1"/>
    <property type="gene ID" value="ENSPKIG00000000272.1"/>
</dbReference>
<reference evidence="13" key="2">
    <citation type="submission" date="2025-09" db="UniProtKB">
        <authorList>
            <consortium name="Ensembl"/>
        </authorList>
    </citation>
    <scope>IDENTIFICATION</scope>
</reference>
<keyword evidence="3" id="KW-0963">Cytoplasm</keyword>
<dbReference type="Pfam" id="PF09799">
    <property type="entry name" value="Transmemb_17"/>
    <property type="match status" value="1"/>
</dbReference>
<organism evidence="13 14">
    <name type="scientific">Paramormyrops kingsleyae</name>
    <dbReference type="NCBI Taxonomy" id="1676925"/>
    <lineage>
        <taxon>Eukaryota</taxon>
        <taxon>Metazoa</taxon>
        <taxon>Chordata</taxon>
        <taxon>Craniata</taxon>
        <taxon>Vertebrata</taxon>
        <taxon>Euteleostomi</taxon>
        <taxon>Actinopterygii</taxon>
        <taxon>Neopterygii</taxon>
        <taxon>Teleostei</taxon>
        <taxon>Osteoglossocephala</taxon>
        <taxon>Osteoglossomorpha</taxon>
        <taxon>Osteoglossiformes</taxon>
        <taxon>Mormyridae</taxon>
        <taxon>Paramormyrops</taxon>
    </lineage>
</organism>
<keyword evidence="4 12" id="KW-0812">Transmembrane</keyword>
<evidence type="ECO:0000256" key="3">
    <source>
        <dbReference type="ARBA" id="ARBA00022490"/>
    </source>
</evidence>
<keyword evidence="5" id="KW-0970">Cilium biogenesis/degradation</keyword>